<feature type="signal peptide" evidence="1">
    <location>
        <begin position="1"/>
        <end position="28"/>
    </location>
</feature>
<dbReference type="AlphaFoldDB" id="A0A1H7GRH1"/>
<gene>
    <name evidence="2" type="ORF">SAMN05216214_102105</name>
</gene>
<dbReference type="Proteomes" id="UP000185766">
    <property type="component" value="Unassembled WGS sequence"/>
</dbReference>
<sequence>MNPILHGARAALLCTAALLCAVSPQALAKVDVEAGQSKKLGSVLIAKISEDIAPGNYEALLKGLRANPGKYNRKIVMLDSIGGSVNEAIRMGRLLRETGFHALVASDDVCQGSCVYLLAAGHSKTVRGAVGLHRPYFPQGDSVHSAHSAASRISPAMYLRDMGVSPLLLADMQSIAPAYMRVLSVSDLRRYRLN</sequence>
<dbReference type="EMBL" id="FOAS01000002">
    <property type="protein sequence ID" value="SEK38485.1"/>
    <property type="molecule type" value="Genomic_DNA"/>
</dbReference>
<dbReference type="SUPFAM" id="SSF52096">
    <property type="entry name" value="ClpP/crotonase"/>
    <property type="match status" value="1"/>
</dbReference>
<evidence type="ECO:0000256" key="1">
    <source>
        <dbReference type="SAM" id="SignalP"/>
    </source>
</evidence>
<proteinExistence type="predicted"/>
<organism evidence="2 3">
    <name type="scientific">Atopomonas hussainii</name>
    <dbReference type="NCBI Taxonomy" id="1429083"/>
    <lineage>
        <taxon>Bacteria</taxon>
        <taxon>Pseudomonadati</taxon>
        <taxon>Pseudomonadota</taxon>
        <taxon>Gammaproteobacteria</taxon>
        <taxon>Pseudomonadales</taxon>
        <taxon>Pseudomonadaceae</taxon>
        <taxon>Atopomonas</taxon>
    </lineage>
</organism>
<protein>
    <submittedName>
        <fullName evidence="2">Uncharacterized protein</fullName>
    </submittedName>
</protein>
<evidence type="ECO:0000313" key="2">
    <source>
        <dbReference type="EMBL" id="SEK38485.1"/>
    </source>
</evidence>
<dbReference type="InterPro" id="IPR029045">
    <property type="entry name" value="ClpP/crotonase-like_dom_sf"/>
</dbReference>
<reference evidence="2 3" key="1">
    <citation type="submission" date="2016-10" db="EMBL/GenBank/DDBJ databases">
        <authorList>
            <person name="de Groot N.N."/>
        </authorList>
    </citation>
    <scope>NUCLEOTIDE SEQUENCE [LARGE SCALE GENOMIC DNA]</scope>
    <source>
        <strain evidence="2 3">JCM 19513</strain>
    </source>
</reference>
<keyword evidence="1" id="KW-0732">Signal</keyword>
<dbReference type="STRING" id="1429083.GCA_001885685_02874"/>
<evidence type="ECO:0000313" key="3">
    <source>
        <dbReference type="Proteomes" id="UP000185766"/>
    </source>
</evidence>
<name>A0A1H7GRH1_9GAMM</name>
<dbReference type="RefSeq" id="WP_139213997.1">
    <property type="nucleotide sequence ID" value="NZ_FOAS01000002.1"/>
</dbReference>
<keyword evidence="3" id="KW-1185">Reference proteome</keyword>
<feature type="chain" id="PRO_5010367761" evidence="1">
    <location>
        <begin position="29"/>
        <end position="194"/>
    </location>
</feature>
<accession>A0A1H7GRH1</accession>